<name>A0A9W3VHI8_BACTU</name>
<feature type="transmembrane region" description="Helical" evidence="6">
    <location>
        <begin position="295"/>
        <end position="315"/>
    </location>
</feature>
<feature type="transmembrane region" description="Helical" evidence="6">
    <location>
        <begin position="656"/>
        <end position="677"/>
    </location>
</feature>
<keyword evidence="8" id="KW-0614">Plasmid</keyword>
<evidence type="ECO:0000256" key="5">
    <source>
        <dbReference type="ARBA" id="ARBA00023136"/>
    </source>
</evidence>
<protein>
    <submittedName>
        <fullName evidence="8">FtsX-like permease family protein</fullName>
    </submittedName>
</protein>
<keyword evidence="2" id="KW-1003">Cell membrane</keyword>
<evidence type="ECO:0000256" key="4">
    <source>
        <dbReference type="ARBA" id="ARBA00022989"/>
    </source>
</evidence>
<dbReference type="Proteomes" id="UP000269847">
    <property type="component" value="Plasmid p.1"/>
</dbReference>
<feature type="transmembrane region" description="Helical" evidence="6">
    <location>
        <begin position="253"/>
        <end position="275"/>
    </location>
</feature>
<evidence type="ECO:0000259" key="7">
    <source>
        <dbReference type="Pfam" id="PF02687"/>
    </source>
</evidence>
<dbReference type="NCBIfam" id="TIGR01654">
    <property type="entry name" value="bact_immun_7tm"/>
    <property type="match status" value="1"/>
</dbReference>
<evidence type="ECO:0000313" key="8">
    <source>
        <dbReference type="EMBL" id="AYF85391.1"/>
    </source>
</evidence>
<geneLocation type="plasmid" evidence="8 9">
    <name>p.1</name>
</geneLocation>
<feature type="transmembrane region" description="Helical" evidence="6">
    <location>
        <begin position="611"/>
        <end position="635"/>
    </location>
</feature>
<keyword evidence="4 6" id="KW-1133">Transmembrane helix</keyword>
<dbReference type="GO" id="GO:0005886">
    <property type="term" value="C:plasma membrane"/>
    <property type="evidence" value="ECO:0007669"/>
    <property type="project" value="UniProtKB-SubCell"/>
</dbReference>
<keyword evidence="5 6" id="KW-0472">Membrane</keyword>
<evidence type="ECO:0000313" key="9">
    <source>
        <dbReference type="Proteomes" id="UP000269847"/>
    </source>
</evidence>
<reference evidence="8 9" key="1">
    <citation type="submission" date="2018-09" db="EMBL/GenBank/DDBJ databases">
        <title>Complete genome of Bacillus thuringiensis strain QZL38.</title>
        <authorList>
            <person name="Song F."/>
        </authorList>
    </citation>
    <scope>NUCLEOTIDE SEQUENCE [LARGE SCALE GENOMIC DNA]</scope>
    <source>
        <strain evidence="8 9">QZL38</strain>
        <plasmid evidence="8 9">p.1</plasmid>
    </source>
</reference>
<dbReference type="EMBL" id="CP032614">
    <property type="protein sequence ID" value="AYF85391.1"/>
    <property type="molecule type" value="Genomic_DNA"/>
</dbReference>
<dbReference type="InterPro" id="IPR006541">
    <property type="entry name" value="Bacteriocin_ass"/>
</dbReference>
<keyword evidence="3 6" id="KW-0812">Transmembrane</keyword>
<evidence type="ECO:0000256" key="3">
    <source>
        <dbReference type="ARBA" id="ARBA00022692"/>
    </source>
</evidence>
<proteinExistence type="predicted"/>
<dbReference type="AlphaFoldDB" id="A0A9W3VHI8"/>
<feature type="transmembrane region" description="Helical" evidence="6">
    <location>
        <begin position="683"/>
        <end position="704"/>
    </location>
</feature>
<feature type="transmembrane region" description="Helical" evidence="6">
    <location>
        <begin position="205"/>
        <end position="226"/>
    </location>
</feature>
<sequence>MVMKKLIFLLFITTFIVISFLSIKQFEYIQFQSFNNDSTGEKWNLIVENGDSQKSKFENFRLLEKMAKQANVNFQRISYEKDKNNKDKTVYYVAFFENDKYFEGLKLKSGKFLNINSDQNDFMSTIKTHNNHQVGQLEIFHSFDPIEIRPMIAAEKTKDIKGTYTLNGKENAEKLKDLASEYGFIVKISKEEAQSSITQYPYQDMMYKASLILCLLIALAMLYDVINNYKEIAVRYLLGYNFWQIGAFLFRKYIIVFLSSLSIGISGLLVYLYFYNGFQQLFPFLYFWLNNTTPLILIILLIFIVTWLGTKTINISQMIKNKKPIKLLFYINIIIRFVLAIFLTLGLQQGISSFLGLKSTVDKEKKWSLLKDYSYLGVISESEPGLLKSQNEEEKRQFQLLYTELESQGAFYISPSAYYMDSSEIPIGPNPWGMDGKKVEINKNYLSVNPIIGVDNKRVEISDDPNSNEITVIVPKKFKKYENDIKSTIAKDYTGIYNETDSIPPKVNILYVKNNQSYFTFSTNMAEKNNYEITDPIAIIVNSKFDPRILATSISMGYGYYTKNSDRENPFKVTQDTLKKHNFDKVWQPISVAYSNVELKIANNKELLQLATIYCSLFVILAAVLLFFSSMYYLEMNKKSLALQWIFGYNFFEKHYLAYLVILVFWNFTFAICFFNTSNTLLLVKTIIGLTIFDIILISIILSIKEYNITKQILIEK</sequence>
<accession>A0A9W3VHI8</accession>
<comment type="subcellular location">
    <subcellularLocation>
        <location evidence="1">Cell membrane</location>
        <topology evidence="1">Multi-pass membrane protein</topology>
    </subcellularLocation>
</comment>
<dbReference type="Pfam" id="PF02687">
    <property type="entry name" value="FtsX"/>
    <property type="match status" value="1"/>
</dbReference>
<feature type="transmembrane region" description="Helical" evidence="6">
    <location>
        <begin position="327"/>
        <end position="347"/>
    </location>
</feature>
<gene>
    <name evidence="8" type="ORF">D7J84_30965</name>
</gene>
<organism evidence="8 9">
    <name type="scientific">Bacillus thuringiensis</name>
    <dbReference type="NCBI Taxonomy" id="1428"/>
    <lineage>
        <taxon>Bacteria</taxon>
        <taxon>Bacillati</taxon>
        <taxon>Bacillota</taxon>
        <taxon>Bacilli</taxon>
        <taxon>Bacillales</taxon>
        <taxon>Bacillaceae</taxon>
        <taxon>Bacillus</taxon>
        <taxon>Bacillus cereus group</taxon>
    </lineage>
</organism>
<dbReference type="InterPro" id="IPR003838">
    <property type="entry name" value="ABC3_permease_C"/>
</dbReference>
<feature type="domain" description="ABC3 transporter permease C-terminal" evidence="7">
    <location>
        <begin position="208"/>
        <end position="312"/>
    </location>
</feature>
<evidence type="ECO:0000256" key="2">
    <source>
        <dbReference type="ARBA" id="ARBA00022475"/>
    </source>
</evidence>
<evidence type="ECO:0000256" key="1">
    <source>
        <dbReference type="ARBA" id="ARBA00004651"/>
    </source>
</evidence>
<evidence type="ECO:0000256" key="6">
    <source>
        <dbReference type="SAM" id="Phobius"/>
    </source>
</evidence>